<dbReference type="GO" id="GO:0015031">
    <property type="term" value="P:protein transport"/>
    <property type="evidence" value="ECO:0007669"/>
    <property type="project" value="UniProtKB-KW"/>
</dbReference>
<dbReference type="GO" id="GO:0006891">
    <property type="term" value="P:intra-Golgi vesicle-mediated transport"/>
    <property type="evidence" value="ECO:0007669"/>
    <property type="project" value="TreeGrafter"/>
</dbReference>
<evidence type="ECO:0000256" key="2">
    <source>
        <dbReference type="ARBA" id="ARBA00006419"/>
    </source>
</evidence>
<dbReference type="Proteomes" id="UP000283543">
    <property type="component" value="Unassembled WGS sequence"/>
</dbReference>
<reference evidence="10 11" key="1">
    <citation type="submission" date="2018-08" db="EMBL/GenBank/DDBJ databases">
        <title>Aphanomyces genome sequencing and annotation.</title>
        <authorList>
            <person name="Minardi D."/>
            <person name="Oidtmann B."/>
            <person name="Van Der Giezen M."/>
            <person name="Studholme D.J."/>
        </authorList>
    </citation>
    <scope>NUCLEOTIDE SEQUENCE [LARGE SCALE GENOMIC DNA]</scope>
    <source>
        <strain evidence="10 11">Si</strain>
    </source>
</reference>
<evidence type="ECO:0000256" key="5">
    <source>
        <dbReference type="ARBA" id="ARBA00022927"/>
    </source>
</evidence>
<evidence type="ECO:0000256" key="1">
    <source>
        <dbReference type="ARBA" id="ARBA00004395"/>
    </source>
</evidence>
<organism evidence="10 11">
    <name type="scientific">Aphanomyces astaci</name>
    <name type="common">Crayfish plague agent</name>
    <dbReference type="NCBI Taxonomy" id="112090"/>
    <lineage>
        <taxon>Eukaryota</taxon>
        <taxon>Sar</taxon>
        <taxon>Stramenopiles</taxon>
        <taxon>Oomycota</taxon>
        <taxon>Saprolegniomycetes</taxon>
        <taxon>Saprolegniales</taxon>
        <taxon>Verrucalvaceae</taxon>
        <taxon>Aphanomyces</taxon>
    </lineage>
</organism>
<dbReference type="GO" id="GO:0000139">
    <property type="term" value="C:Golgi membrane"/>
    <property type="evidence" value="ECO:0007669"/>
    <property type="project" value="UniProtKB-SubCell"/>
</dbReference>
<feature type="region of interest" description="Disordered" evidence="9">
    <location>
        <begin position="644"/>
        <end position="664"/>
    </location>
</feature>
<dbReference type="InterPro" id="IPR007255">
    <property type="entry name" value="COG8"/>
</dbReference>
<dbReference type="EMBL" id="QUTB01004070">
    <property type="protein sequence ID" value="RHY64370.1"/>
    <property type="molecule type" value="Genomic_DNA"/>
</dbReference>
<evidence type="ECO:0000313" key="11">
    <source>
        <dbReference type="Proteomes" id="UP000283543"/>
    </source>
</evidence>
<dbReference type="AlphaFoldDB" id="A0A418C4W6"/>
<keyword evidence="4" id="KW-0813">Transport</keyword>
<feature type="region of interest" description="Disordered" evidence="9">
    <location>
        <begin position="452"/>
        <end position="474"/>
    </location>
</feature>
<sequence>MALEEVTSGGQPWRLERRIEDVTDRLRVLALKNYHVFVQNQQCAQVVTSELQSLGDNLTSVQTSLPSLVSQSKALDTTVHDAAKTNAEIQYVLGQYAGLMGVLEIPQLIDGCIANDLLEDALETIQFAKKLLEQTYTSSMQPKSSNASSSIVHTLVAEVKRATTALRAKLVDKLRGELPLAKCLHLVAYLRRVDGLWTPLPADYDYHLKQEFLACRDAYLSKTVQSIPTSDAYNYVMQGRADAALCAWAVRTVSDLTRLLETYALVLQYARLTLLMTGRVLPNVVEFNAIATIMEQVLFFGGSLGRVGVDFRGLVLVIFQSHVVARVTAQWTDAVDAFDAALSMQGGGAIMIQSFRPVSTPADPPGGGRHLILVIDSSVAPPSIMTFPALAQLTNAILTSFNDLRTGVETVTLGNIHHCTSTNMSAWADGPQEHTSSPLPRRHKTLELVLDDESDEPEVPDVGKKRDVGGLPSQGVTKSSYSGVAVEMVLPSTSETLRFAGGPQLAATQTQYIEDLIRDFFRTYQITAALDAFECERNMAKVDWKALCSRGTKWSMASSSWKPKKKKTPPPSALAIPPLPTGAAPPVPEVNEPVAEWDLGVPGCTPKPRIHDLKSFGFDDVDDLSCPTSPGVATPSSPVLDKLVQRSKTTTSSSQGKKVSIGEDGSTPKKQYIFYRETPPSFVTESEEAAREVMEKLSLDPQYDIVPPEAQQRFVELSSSDVSKYAVGKVRHESVLLKHL</sequence>
<dbReference type="VEuPathDB" id="FungiDB:H257_06502"/>
<evidence type="ECO:0000313" key="10">
    <source>
        <dbReference type="EMBL" id="RHY64370.1"/>
    </source>
</evidence>
<evidence type="ECO:0000256" key="6">
    <source>
        <dbReference type="ARBA" id="ARBA00023034"/>
    </source>
</evidence>
<feature type="compositionally biased region" description="Low complexity" evidence="9">
    <location>
        <begin position="647"/>
        <end position="659"/>
    </location>
</feature>
<comment type="caution">
    <text evidence="10">The sequence shown here is derived from an EMBL/GenBank/DDBJ whole genome shotgun (WGS) entry which is preliminary data.</text>
</comment>
<gene>
    <name evidence="10" type="ORF">DYB34_010531</name>
</gene>
<accession>A0A418C4W6</accession>
<comment type="similarity">
    <text evidence="2">Belongs to the COG8 family.</text>
</comment>
<keyword evidence="6" id="KW-0333">Golgi apparatus</keyword>
<evidence type="ECO:0000256" key="7">
    <source>
        <dbReference type="ARBA" id="ARBA00023136"/>
    </source>
</evidence>
<evidence type="ECO:0000256" key="4">
    <source>
        <dbReference type="ARBA" id="ARBA00022448"/>
    </source>
</evidence>
<keyword evidence="5" id="KW-0653">Protein transport</keyword>
<comment type="subcellular location">
    <subcellularLocation>
        <location evidence="1">Golgi apparatus membrane</location>
        <topology evidence="1">Peripheral membrane protein</topology>
    </subcellularLocation>
</comment>
<evidence type="ECO:0000256" key="9">
    <source>
        <dbReference type="SAM" id="MobiDB-lite"/>
    </source>
</evidence>
<keyword evidence="7" id="KW-0472">Membrane</keyword>
<dbReference type="InterPro" id="IPR016159">
    <property type="entry name" value="Cullin_repeat-like_dom_sf"/>
</dbReference>
<dbReference type="GO" id="GO:0017119">
    <property type="term" value="C:Golgi transport complex"/>
    <property type="evidence" value="ECO:0007669"/>
    <property type="project" value="InterPro"/>
</dbReference>
<evidence type="ECO:0000256" key="8">
    <source>
        <dbReference type="ARBA" id="ARBA00031347"/>
    </source>
</evidence>
<dbReference type="PANTHER" id="PTHR21311">
    <property type="entry name" value="CONSERVED OLIGOMERIC GOLGI COMPLEX COMPONENT 8"/>
    <property type="match status" value="1"/>
</dbReference>
<dbReference type="SUPFAM" id="SSF74788">
    <property type="entry name" value="Cullin repeat-like"/>
    <property type="match status" value="1"/>
</dbReference>
<proteinExistence type="inferred from homology"/>
<dbReference type="PANTHER" id="PTHR21311:SF0">
    <property type="entry name" value="CONSERVED OLIGOMERIC GOLGI COMPLEX SUBUNIT 8"/>
    <property type="match status" value="1"/>
</dbReference>
<name>A0A418C4W6_APHAT</name>
<evidence type="ECO:0000256" key="3">
    <source>
        <dbReference type="ARBA" id="ARBA00020983"/>
    </source>
</evidence>
<dbReference type="Pfam" id="PF04124">
    <property type="entry name" value="Dor1"/>
    <property type="match status" value="1"/>
</dbReference>
<protein>
    <recommendedName>
        <fullName evidence="3">Conserved oligomeric Golgi complex subunit 8</fullName>
    </recommendedName>
    <alternativeName>
        <fullName evidence="8">Component of oligomeric Golgi complex 8</fullName>
    </alternativeName>
</protein>